<dbReference type="Proteomes" id="UP001189624">
    <property type="component" value="Chromosome 6"/>
</dbReference>
<organism evidence="1 2">
    <name type="scientific">Sphenostylis stenocarpa</name>
    <dbReference type="NCBI Taxonomy" id="92480"/>
    <lineage>
        <taxon>Eukaryota</taxon>
        <taxon>Viridiplantae</taxon>
        <taxon>Streptophyta</taxon>
        <taxon>Embryophyta</taxon>
        <taxon>Tracheophyta</taxon>
        <taxon>Spermatophyta</taxon>
        <taxon>Magnoliopsida</taxon>
        <taxon>eudicotyledons</taxon>
        <taxon>Gunneridae</taxon>
        <taxon>Pentapetalae</taxon>
        <taxon>rosids</taxon>
        <taxon>fabids</taxon>
        <taxon>Fabales</taxon>
        <taxon>Fabaceae</taxon>
        <taxon>Papilionoideae</taxon>
        <taxon>50 kb inversion clade</taxon>
        <taxon>NPAAA clade</taxon>
        <taxon>indigoferoid/millettioid clade</taxon>
        <taxon>Phaseoleae</taxon>
        <taxon>Sphenostylis</taxon>
    </lineage>
</organism>
<protein>
    <submittedName>
        <fullName evidence="1">Uncharacterized protein</fullName>
    </submittedName>
</protein>
<dbReference type="Gramene" id="rna-AYBTSS11_LOCUS20699">
    <property type="protein sequence ID" value="CAJ1965170.1"/>
    <property type="gene ID" value="gene-AYBTSS11_LOCUS20699"/>
</dbReference>
<dbReference type="EMBL" id="OY731403">
    <property type="protein sequence ID" value="CAJ1965170.1"/>
    <property type="molecule type" value="Genomic_DNA"/>
</dbReference>
<gene>
    <name evidence="1" type="ORF">AYBTSS11_LOCUS20699</name>
</gene>
<feature type="non-terminal residue" evidence="1">
    <location>
        <position position="1"/>
    </location>
</feature>
<evidence type="ECO:0000313" key="1">
    <source>
        <dbReference type="EMBL" id="CAJ1965170.1"/>
    </source>
</evidence>
<proteinExistence type="predicted"/>
<keyword evidence="2" id="KW-1185">Reference proteome</keyword>
<reference evidence="1" key="1">
    <citation type="submission" date="2023-10" db="EMBL/GenBank/DDBJ databases">
        <authorList>
            <person name="Domelevo Entfellner J.-B."/>
        </authorList>
    </citation>
    <scope>NUCLEOTIDE SEQUENCE</scope>
</reference>
<name>A0AA86T3H4_9FABA</name>
<accession>A0AA86T3H4</accession>
<dbReference type="AlphaFoldDB" id="A0AA86T3H4"/>
<evidence type="ECO:0000313" key="2">
    <source>
        <dbReference type="Proteomes" id="UP001189624"/>
    </source>
</evidence>
<sequence length="96" mass="10644">ALRLRRQERVVGGNPSEGTPPLIWEIFRSRPMRHRRRGSGLVQSVEWRCGGSDGGLGTLIRQRFSSLEGGSPLICRESGSAEYPDSPVSNCRVFFA</sequence>